<evidence type="ECO:0000259" key="2">
    <source>
        <dbReference type="PROSITE" id="PS50004"/>
    </source>
</evidence>
<dbReference type="CDD" id="cd00030">
    <property type="entry name" value="C2"/>
    <property type="match status" value="1"/>
</dbReference>
<dbReference type="InterPro" id="IPR008936">
    <property type="entry name" value="Rho_GTPase_activation_prot"/>
</dbReference>
<keyword evidence="5" id="KW-1185">Reference proteome</keyword>
<dbReference type="STRING" id="984486.A0A1E3QRT1"/>
<sequence>FLRLLAALMVWQNLKPRGIVHKLYTIPKKLNPLAKEHEMLVCRFKVYAPLPKKQRNVNIVHGGPKIPSYSLPQTPDATEVVEEDAPECWFYAMGVLTTKGIMKILTELDGKLIYTIDVKQLYQSEIQKLHRSVVDNTSSRVLLIGVLRDLRQLSQIKNVTPLGVAEVDASAAPFLVSRDKKRAVGHAATRILVEFPLYMDLEDWFVGLNYFTRKELYMGTQTAKFRIARKVALDVIEATFNDESMNLPNFAGAKLYAEIVIWGLPWFRTSIVANNVLNNPFWKECFEFGNLPLSTQYFQIFIKESVKATDEYSSSDRVLGTVYITPDLLLEKSKHHQEIRLSIYDSRSLDIGKILVRIDISEHHILLPSRASFQLFETMLGSLPLLQLIDFVNNSYMNLKVNPVLVSNGENMEAILMVFLDIFQLLRREDEWFKCLMDEELVSVAKLLNSKNPVMNNNVFNTFLRGNSILTKSLEKFNYRVGQEYLEKLLSGFVAKINRENKNCEIDPRQFNHLGTNDKEAVLAENFQNLHGYVNELWLMIYRTSNDLPKPIRKQLGQFRLKIDFLVMDSLQGAPGDSPTQKTNISLNCLTSFIFLRFFCPAILNPKLFHLIKDHQTGQVQRTLTLIAKILLTLSNCSRFPAHKEPYLIPFNKYVEDHETEVVDYFDKLTGKKNDFSEKVLELSDEIARFDLNIVGDSENNADYLSHDLLPSTPYLIDKYLRFSELINMLTFQDDLDAPSGAATPTGGHIGTLAFEKKNETTEFDAQDVDLVPYEDENETFLKSLLHSNEDLLQFLHVGENLINIGDLCNQGKIIRRKTTILNRLLEDHE</sequence>
<evidence type="ECO:0000313" key="5">
    <source>
        <dbReference type="Proteomes" id="UP000094336"/>
    </source>
</evidence>
<dbReference type="EMBL" id="KV454430">
    <property type="protein sequence ID" value="ODQ80405.1"/>
    <property type="molecule type" value="Genomic_DNA"/>
</dbReference>
<dbReference type="AlphaFoldDB" id="A0A1E3QRT1"/>
<dbReference type="SMART" id="SM00239">
    <property type="entry name" value="C2"/>
    <property type="match status" value="1"/>
</dbReference>
<feature type="non-terminal residue" evidence="4">
    <location>
        <position position="830"/>
    </location>
</feature>
<gene>
    <name evidence="4" type="ORF">BABINDRAFT_17146</name>
</gene>
<accession>A0A1E3QRT1</accession>
<dbReference type="InterPro" id="IPR023152">
    <property type="entry name" value="RasGAP_CS"/>
</dbReference>
<dbReference type="RefSeq" id="XP_018985733.1">
    <property type="nucleotide sequence ID" value="XM_019130818.1"/>
</dbReference>
<dbReference type="CDD" id="cd05137">
    <property type="entry name" value="RasGAP_CLA2_BUD2"/>
    <property type="match status" value="1"/>
</dbReference>
<protein>
    <recommendedName>
        <fullName evidence="6">Ras-GAP domain-containing protein</fullName>
    </recommendedName>
</protein>
<dbReference type="Proteomes" id="UP000094336">
    <property type="component" value="Unassembled WGS sequence"/>
</dbReference>
<dbReference type="SUPFAM" id="SSF49562">
    <property type="entry name" value="C2 domain (Calcium/lipid-binding domain, CaLB)"/>
    <property type="match status" value="1"/>
</dbReference>
<organism evidence="4 5">
    <name type="scientific">Babjeviella inositovora NRRL Y-12698</name>
    <dbReference type="NCBI Taxonomy" id="984486"/>
    <lineage>
        <taxon>Eukaryota</taxon>
        <taxon>Fungi</taxon>
        <taxon>Dikarya</taxon>
        <taxon>Ascomycota</taxon>
        <taxon>Saccharomycotina</taxon>
        <taxon>Pichiomycetes</taxon>
        <taxon>Serinales incertae sedis</taxon>
        <taxon>Babjeviella</taxon>
    </lineage>
</organism>
<dbReference type="InterPro" id="IPR001936">
    <property type="entry name" value="RasGAP_dom"/>
</dbReference>
<dbReference type="Pfam" id="PF00616">
    <property type="entry name" value="RasGAP"/>
    <property type="match status" value="1"/>
</dbReference>
<name>A0A1E3QRT1_9ASCO</name>
<dbReference type="Gene3D" id="1.10.506.10">
    <property type="entry name" value="GTPase Activation - p120gap, domain 1"/>
    <property type="match status" value="1"/>
</dbReference>
<dbReference type="OrthoDB" id="775356at2759"/>
<feature type="non-terminal residue" evidence="4">
    <location>
        <position position="1"/>
    </location>
</feature>
<feature type="domain" description="Ras-GAP" evidence="3">
    <location>
        <begin position="411"/>
        <end position="636"/>
    </location>
</feature>
<dbReference type="Gene3D" id="2.60.40.150">
    <property type="entry name" value="C2 domain"/>
    <property type="match status" value="1"/>
</dbReference>
<evidence type="ECO:0000259" key="3">
    <source>
        <dbReference type="PROSITE" id="PS50018"/>
    </source>
</evidence>
<evidence type="ECO:0000256" key="1">
    <source>
        <dbReference type="ARBA" id="ARBA00022468"/>
    </source>
</evidence>
<dbReference type="PANTHER" id="PTHR10194">
    <property type="entry name" value="RAS GTPASE-ACTIVATING PROTEINS"/>
    <property type="match status" value="1"/>
</dbReference>
<reference evidence="5" key="1">
    <citation type="submission" date="2016-05" db="EMBL/GenBank/DDBJ databases">
        <title>Comparative genomics of biotechnologically important yeasts.</title>
        <authorList>
            <consortium name="DOE Joint Genome Institute"/>
            <person name="Riley R."/>
            <person name="Haridas S."/>
            <person name="Wolfe K.H."/>
            <person name="Lopes M.R."/>
            <person name="Hittinger C.T."/>
            <person name="Goker M."/>
            <person name="Salamov A."/>
            <person name="Wisecaver J."/>
            <person name="Long T.M."/>
            <person name="Aerts A.L."/>
            <person name="Barry K."/>
            <person name="Choi C."/>
            <person name="Clum A."/>
            <person name="Coughlan A.Y."/>
            <person name="Deshpande S."/>
            <person name="Douglass A.P."/>
            <person name="Hanson S.J."/>
            <person name="Klenk H.-P."/>
            <person name="Labutti K."/>
            <person name="Lapidus A."/>
            <person name="Lindquist E."/>
            <person name="Lipzen A."/>
            <person name="Meier-Kolthoff J.P."/>
            <person name="Ohm R.A."/>
            <person name="Otillar R.P."/>
            <person name="Pangilinan J."/>
            <person name="Peng Y."/>
            <person name="Rokas A."/>
            <person name="Rosa C.A."/>
            <person name="Scheuner C."/>
            <person name="Sibirny A.A."/>
            <person name="Slot J.C."/>
            <person name="Stielow J.B."/>
            <person name="Sun H."/>
            <person name="Kurtzman C.P."/>
            <person name="Blackwell M."/>
            <person name="Grigoriev I.V."/>
            <person name="Jeffries T.W."/>
        </authorList>
    </citation>
    <scope>NUCLEOTIDE SEQUENCE [LARGE SCALE GENOMIC DNA]</scope>
    <source>
        <strain evidence="5">NRRL Y-12698</strain>
    </source>
</reference>
<dbReference type="PROSITE" id="PS50018">
    <property type="entry name" value="RAS_GTPASE_ACTIV_2"/>
    <property type="match status" value="1"/>
</dbReference>
<evidence type="ECO:0000313" key="4">
    <source>
        <dbReference type="EMBL" id="ODQ80405.1"/>
    </source>
</evidence>
<dbReference type="InterPro" id="IPR039360">
    <property type="entry name" value="Ras_GTPase"/>
</dbReference>
<dbReference type="SUPFAM" id="SSF48350">
    <property type="entry name" value="GTPase activation domain, GAP"/>
    <property type="match status" value="1"/>
</dbReference>
<dbReference type="GeneID" id="30148671"/>
<dbReference type="PROSITE" id="PS00509">
    <property type="entry name" value="RAS_GTPASE_ACTIV_1"/>
    <property type="match status" value="1"/>
</dbReference>
<dbReference type="InterPro" id="IPR035892">
    <property type="entry name" value="C2_domain_sf"/>
</dbReference>
<evidence type="ECO:0008006" key="6">
    <source>
        <dbReference type="Google" id="ProtNLM"/>
    </source>
</evidence>
<proteinExistence type="predicted"/>
<feature type="domain" description="C2" evidence="2">
    <location>
        <begin position="212"/>
        <end position="339"/>
    </location>
</feature>
<dbReference type="PANTHER" id="PTHR10194:SF60">
    <property type="entry name" value="RAS GTPASE-ACTIVATING PROTEIN RASKOL"/>
    <property type="match status" value="1"/>
</dbReference>
<dbReference type="InterPro" id="IPR000008">
    <property type="entry name" value="C2_dom"/>
</dbReference>
<dbReference type="GO" id="GO:0005096">
    <property type="term" value="F:GTPase activator activity"/>
    <property type="evidence" value="ECO:0007669"/>
    <property type="project" value="UniProtKB-KW"/>
</dbReference>
<dbReference type="SMART" id="SM00323">
    <property type="entry name" value="RasGAP"/>
    <property type="match status" value="1"/>
</dbReference>
<keyword evidence="1" id="KW-0343">GTPase activation</keyword>
<dbReference type="GO" id="GO:0007165">
    <property type="term" value="P:signal transduction"/>
    <property type="evidence" value="ECO:0007669"/>
    <property type="project" value="UniProtKB-ARBA"/>
</dbReference>
<dbReference type="PROSITE" id="PS50004">
    <property type="entry name" value="C2"/>
    <property type="match status" value="1"/>
</dbReference>